<dbReference type="PANTHER" id="PTHR30572">
    <property type="entry name" value="MEMBRANE COMPONENT OF TRANSPORTER-RELATED"/>
    <property type="match status" value="1"/>
</dbReference>
<feature type="transmembrane region" description="Helical" evidence="6">
    <location>
        <begin position="388"/>
        <end position="410"/>
    </location>
</feature>
<feature type="transmembrane region" description="Helical" evidence="6">
    <location>
        <begin position="292"/>
        <end position="312"/>
    </location>
</feature>
<dbReference type="AlphaFoldDB" id="A0A5K7SA01"/>
<dbReference type="GO" id="GO:0022857">
    <property type="term" value="F:transmembrane transporter activity"/>
    <property type="evidence" value="ECO:0007669"/>
    <property type="project" value="TreeGrafter"/>
</dbReference>
<gene>
    <name evidence="9" type="ORF">AQPE_2564</name>
</gene>
<feature type="transmembrane region" description="Helical" evidence="6">
    <location>
        <begin position="347"/>
        <end position="368"/>
    </location>
</feature>
<evidence type="ECO:0000256" key="5">
    <source>
        <dbReference type="ARBA" id="ARBA00023136"/>
    </source>
</evidence>
<feature type="transmembrane region" description="Helical" evidence="6">
    <location>
        <begin position="770"/>
        <end position="790"/>
    </location>
</feature>
<evidence type="ECO:0000256" key="6">
    <source>
        <dbReference type="SAM" id="Phobius"/>
    </source>
</evidence>
<sequence length="807" mass="90347">MIKNYLTIAFRTLLKNRTYSLINAIGLSVGTLCCLYILMFVTNQYSYDKHHTKAKNIYRVTSTLIASGEKHQMATCSPIIAPALKSDFPEIEQFTRVIPTIDVGRHLLHYQEKSIYEKDAFFVDSTFFNVFTYHFVFGNPMAALVEPYSVVLLQPMAEKLFGETDPTGKTIEIDNAYGNHDFKVTGVVDESLGNTHIPARMFFTMNSGGIGNVVRHSNTWASQNFTYTYIKLNANTDAAAFERKLPAFLDKYGREDLKARGMEKQLHLQPINSIHTTSGYEADIAVPVSASFLNILLLIALLIQIIACINFMNLATARASKRATEIGVRKATGANQRDLIRQFMGESFLLSALSILIALPLLFILLPYLNQITNTNIHLSLLNNPTLWLILSGITVVTGLLAGSYPAFYLSNFQTINVIKGNFSNRVSAGGIRRSLVIFQFATSVFLIVGIIVIFRQLQYIKNKDLGFKPGQTLVFSFYTDESKQQMNSFASDLKELSAVNAISKSTNYLSQAVPRDHGVFLAGDDAATSVNVQEIISDESFVTANGINLISGRDFKSDDLGKVLVNESMVKRLGLKPEGAPGTLLYSRYGSGPESHVEIVGVMKDFNYSSLRDDVRPFMLSYDPHESDLSHLIVSVNSNNYEPLLKKITTLWQKDLSNTPFEYRFLDHEVNNQYKSEKTMSRIINSFTLMAIFISCLGLFGLTAYNAEQKKKEIGVRKIMGASVVKLTFSLSQDFLKLVLVSIIIAMPLAWYAMKVWLENFAYRTNLSWWIFTLAGALALGIALLTVSWQSWKAATRNPVDALRYE</sequence>
<feature type="domain" description="MacB-like periplasmic core" evidence="8">
    <location>
        <begin position="20"/>
        <end position="246"/>
    </location>
</feature>
<evidence type="ECO:0000256" key="4">
    <source>
        <dbReference type="ARBA" id="ARBA00022989"/>
    </source>
</evidence>
<accession>A0A5K7SA01</accession>
<evidence type="ECO:0000256" key="1">
    <source>
        <dbReference type="ARBA" id="ARBA00004651"/>
    </source>
</evidence>
<proteinExistence type="predicted"/>
<keyword evidence="5 6" id="KW-0472">Membrane</keyword>
<evidence type="ECO:0000313" key="9">
    <source>
        <dbReference type="EMBL" id="BBE18402.1"/>
    </source>
</evidence>
<evidence type="ECO:0000256" key="3">
    <source>
        <dbReference type="ARBA" id="ARBA00022692"/>
    </source>
</evidence>
<keyword evidence="3 6" id="KW-0812">Transmembrane</keyword>
<feature type="transmembrane region" description="Helical" evidence="6">
    <location>
        <begin position="736"/>
        <end position="755"/>
    </location>
</feature>
<feature type="transmembrane region" description="Helical" evidence="6">
    <location>
        <begin position="684"/>
        <end position="706"/>
    </location>
</feature>
<dbReference type="InterPro" id="IPR025857">
    <property type="entry name" value="MacB_PCD"/>
</dbReference>
<feature type="domain" description="ABC3 transporter permease C-terminal" evidence="7">
    <location>
        <begin position="687"/>
        <end position="800"/>
    </location>
</feature>
<dbReference type="GO" id="GO:0005886">
    <property type="term" value="C:plasma membrane"/>
    <property type="evidence" value="ECO:0007669"/>
    <property type="project" value="UniProtKB-SubCell"/>
</dbReference>
<reference evidence="9" key="1">
    <citation type="journal article" date="2020" name="Int. J. Syst. Evol. Microbiol.">
        <title>Aquipluma nitroreducens gen. nov. sp. nov., a novel facultatively anaerobic bacterium isolated from a freshwater lake.</title>
        <authorList>
            <person name="Watanabe M."/>
            <person name="Kojima H."/>
            <person name="Fukui M."/>
        </authorList>
    </citation>
    <scope>NUCLEOTIDE SEQUENCE</scope>
    <source>
        <strain evidence="9">MeG22</strain>
    </source>
</reference>
<dbReference type="PANTHER" id="PTHR30572:SF18">
    <property type="entry name" value="ABC-TYPE MACROLIDE FAMILY EXPORT SYSTEM PERMEASE COMPONENT 2"/>
    <property type="match status" value="1"/>
</dbReference>
<feature type="domain" description="ABC3 transporter permease C-terminal" evidence="7">
    <location>
        <begin position="298"/>
        <end position="413"/>
    </location>
</feature>
<feature type="transmembrane region" description="Helical" evidence="6">
    <location>
        <begin position="21"/>
        <end position="41"/>
    </location>
</feature>
<evidence type="ECO:0000256" key="2">
    <source>
        <dbReference type="ARBA" id="ARBA00022475"/>
    </source>
</evidence>
<evidence type="ECO:0000313" key="10">
    <source>
        <dbReference type="Proteomes" id="UP001193389"/>
    </source>
</evidence>
<dbReference type="EMBL" id="AP018694">
    <property type="protein sequence ID" value="BBE18402.1"/>
    <property type="molecule type" value="Genomic_DNA"/>
</dbReference>
<keyword evidence="10" id="KW-1185">Reference proteome</keyword>
<organism evidence="9 10">
    <name type="scientific">Aquipluma nitroreducens</name>
    <dbReference type="NCBI Taxonomy" id="2010828"/>
    <lineage>
        <taxon>Bacteria</taxon>
        <taxon>Pseudomonadati</taxon>
        <taxon>Bacteroidota</taxon>
        <taxon>Bacteroidia</taxon>
        <taxon>Marinilabiliales</taxon>
        <taxon>Prolixibacteraceae</taxon>
        <taxon>Aquipluma</taxon>
    </lineage>
</organism>
<evidence type="ECO:0000259" key="7">
    <source>
        <dbReference type="Pfam" id="PF02687"/>
    </source>
</evidence>
<keyword evidence="2" id="KW-1003">Cell membrane</keyword>
<dbReference type="Proteomes" id="UP001193389">
    <property type="component" value="Chromosome"/>
</dbReference>
<dbReference type="Pfam" id="PF12704">
    <property type="entry name" value="MacB_PCD"/>
    <property type="match status" value="1"/>
</dbReference>
<protein>
    <submittedName>
        <fullName evidence="9">FtsX-related transmembrane transport protein</fullName>
    </submittedName>
</protein>
<dbReference type="InterPro" id="IPR050250">
    <property type="entry name" value="Macrolide_Exporter_MacB"/>
</dbReference>
<comment type="subcellular location">
    <subcellularLocation>
        <location evidence="1">Cell membrane</location>
        <topology evidence="1">Multi-pass membrane protein</topology>
    </subcellularLocation>
</comment>
<feature type="transmembrane region" description="Helical" evidence="6">
    <location>
        <begin position="436"/>
        <end position="455"/>
    </location>
</feature>
<dbReference type="Pfam" id="PF02687">
    <property type="entry name" value="FtsX"/>
    <property type="match status" value="2"/>
</dbReference>
<dbReference type="KEGG" id="anf:AQPE_2564"/>
<name>A0A5K7SA01_9BACT</name>
<dbReference type="RefSeq" id="WP_318351309.1">
    <property type="nucleotide sequence ID" value="NZ_AP018694.1"/>
</dbReference>
<evidence type="ECO:0000259" key="8">
    <source>
        <dbReference type="Pfam" id="PF12704"/>
    </source>
</evidence>
<keyword evidence="4 6" id="KW-1133">Transmembrane helix</keyword>
<dbReference type="InterPro" id="IPR003838">
    <property type="entry name" value="ABC3_permease_C"/>
</dbReference>